<evidence type="ECO:0000256" key="5">
    <source>
        <dbReference type="ARBA" id="ARBA00023237"/>
    </source>
</evidence>
<keyword evidence="4" id="KW-0472">Membrane</keyword>
<dbReference type="EMBL" id="JAGIYZ010000006">
    <property type="protein sequence ID" value="MBP0463975.1"/>
    <property type="molecule type" value="Genomic_DNA"/>
</dbReference>
<gene>
    <name evidence="7" type="ORF">J5Y09_08635</name>
</gene>
<name>A0ABS4ARI1_9PROT</name>
<comment type="subcellular location">
    <subcellularLocation>
        <location evidence="1">Cell outer membrane</location>
    </subcellularLocation>
</comment>
<comment type="caution">
    <text evidence="7">The sequence shown here is derived from an EMBL/GenBank/DDBJ whole genome shotgun (WGS) entry which is preliminary data.</text>
</comment>
<feature type="chain" id="PRO_5045953257" evidence="6">
    <location>
        <begin position="23"/>
        <end position="270"/>
    </location>
</feature>
<keyword evidence="3 6" id="KW-0732">Signal</keyword>
<comment type="similarity">
    <text evidence="2">Belongs to the MipA/OmpV family.</text>
</comment>
<evidence type="ECO:0000256" key="6">
    <source>
        <dbReference type="SAM" id="SignalP"/>
    </source>
</evidence>
<evidence type="ECO:0000313" key="8">
    <source>
        <dbReference type="Proteomes" id="UP000680815"/>
    </source>
</evidence>
<protein>
    <submittedName>
        <fullName evidence="7">MipA/OmpV family protein</fullName>
    </submittedName>
</protein>
<dbReference type="Proteomes" id="UP000680815">
    <property type="component" value="Unassembled WGS sequence"/>
</dbReference>
<organism evidence="7 8">
    <name type="scientific">Roseomonas nitratireducens</name>
    <dbReference type="NCBI Taxonomy" id="2820810"/>
    <lineage>
        <taxon>Bacteria</taxon>
        <taxon>Pseudomonadati</taxon>
        <taxon>Pseudomonadota</taxon>
        <taxon>Alphaproteobacteria</taxon>
        <taxon>Acetobacterales</taxon>
        <taxon>Roseomonadaceae</taxon>
        <taxon>Roseomonas</taxon>
    </lineage>
</organism>
<evidence type="ECO:0000256" key="4">
    <source>
        <dbReference type="ARBA" id="ARBA00023136"/>
    </source>
</evidence>
<dbReference type="RefSeq" id="WP_209351342.1">
    <property type="nucleotide sequence ID" value="NZ_JAGIYZ010000006.1"/>
</dbReference>
<dbReference type="PANTHER" id="PTHR38776:SF1">
    <property type="entry name" value="MLTA-INTERACTING PROTEIN-RELATED"/>
    <property type="match status" value="1"/>
</dbReference>
<keyword evidence="5" id="KW-0998">Cell outer membrane</keyword>
<feature type="signal peptide" evidence="6">
    <location>
        <begin position="1"/>
        <end position="22"/>
    </location>
</feature>
<sequence>MRRLLAGLAALLPCVLAQPAAAQTNLAPQAAPAIGAPGFDRWRVGIGAGMLFSPDYLGSNDWRVTPVVAPEIRAPFDTFFLSFRDGLGVSLLREGPVQAGLVLRPRFGRDQDDNAALRGMGDIRLAGEAGGFISYSDGTWLIRGEARQGFGGHSGVLAEARLDRVFRVHERVILSAGPRLSWGSRGFAETFFGVDEGQSARSGYGVFRPRDYWFAAVAAGATWLVADRWTVIAFGEVGQILGQSADSPLVERGSATQGIVGLTLAYRFFP</sequence>
<dbReference type="Pfam" id="PF06629">
    <property type="entry name" value="MipA"/>
    <property type="match status" value="1"/>
</dbReference>
<accession>A0ABS4ARI1</accession>
<evidence type="ECO:0000256" key="1">
    <source>
        <dbReference type="ARBA" id="ARBA00004442"/>
    </source>
</evidence>
<dbReference type="InterPro" id="IPR010583">
    <property type="entry name" value="MipA"/>
</dbReference>
<dbReference type="PANTHER" id="PTHR38776">
    <property type="entry name" value="MLTA-INTERACTING PROTEIN-RELATED"/>
    <property type="match status" value="1"/>
</dbReference>
<proteinExistence type="inferred from homology"/>
<evidence type="ECO:0000256" key="3">
    <source>
        <dbReference type="ARBA" id="ARBA00022729"/>
    </source>
</evidence>
<reference evidence="7 8" key="1">
    <citation type="submission" date="2021-03" db="EMBL/GenBank/DDBJ databases">
        <authorList>
            <person name="So Y."/>
        </authorList>
    </citation>
    <scope>NUCLEOTIDE SEQUENCE [LARGE SCALE GENOMIC DNA]</scope>
    <source>
        <strain evidence="7 8">PWR1</strain>
    </source>
</reference>
<evidence type="ECO:0000313" key="7">
    <source>
        <dbReference type="EMBL" id="MBP0463975.1"/>
    </source>
</evidence>
<keyword evidence="8" id="KW-1185">Reference proteome</keyword>
<evidence type="ECO:0000256" key="2">
    <source>
        <dbReference type="ARBA" id="ARBA00005722"/>
    </source>
</evidence>